<dbReference type="CDD" id="cd03221">
    <property type="entry name" value="ABCF_EF-3"/>
    <property type="match status" value="1"/>
</dbReference>
<dbReference type="PROSITE" id="PS50893">
    <property type="entry name" value="ABC_TRANSPORTER_2"/>
    <property type="match status" value="1"/>
</dbReference>
<protein>
    <submittedName>
        <fullName evidence="5">ATP-binding cassette domain-containing protein</fullName>
    </submittedName>
</protein>
<evidence type="ECO:0000256" key="3">
    <source>
        <dbReference type="SAM" id="Coils"/>
    </source>
</evidence>
<dbReference type="InterPro" id="IPR017871">
    <property type="entry name" value="ABC_transporter-like_CS"/>
</dbReference>
<dbReference type="Proteomes" id="UP000886890">
    <property type="component" value="Unassembled WGS sequence"/>
</dbReference>
<feature type="domain" description="ABC transporter" evidence="4">
    <location>
        <begin position="2"/>
        <end position="225"/>
    </location>
</feature>
<feature type="coiled-coil region" evidence="3">
    <location>
        <begin position="217"/>
        <end position="254"/>
    </location>
</feature>
<dbReference type="GO" id="GO:0005524">
    <property type="term" value="F:ATP binding"/>
    <property type="evidence" value="ECO:0007669"/>
    <property type="project" value="UniProtKB-KW"/>
</dbReference>
<dbReference type="PANTHER" id="PTHR42855">
    <property type="entry name" value="ABC TRANSPORTER ATP-BINDING SUBUNIT"/>
    <property type="match status" value="1"/>
</dbReference>
<dbReference type="PROSITE" id="PS00211">
    <property type="entry name" value="ABC_TRANSPORTER_1"/>
    <property type="match status" value="1"/>
</dbReference>
<gene>
    <name evidence="5" type="ORF">H9734_08190</name>
</gene>
<dbReference type="EMBL" id="DXEK01000137">
    <property type="protein sequence ID" value="HIX77555.1"/>
    <property type="molecule type" value="Genomic_DNA"/>
</dbReference>
<evidence type="ECO:0000256" key="1">
    <source>
        <dbReference type="ARBA" id="ARBA00022741"/>
    </source>
</evidence>
<evidence type="ECO:0000259" key="4">
    <source>
        <dbReference type="PROSITE" id="PS50893"/>
    </source>
</evidence>
<comment type="caution">
    <text evidence="5">The sequence shown here is derived from an EMBL/GenBank/DDBJ whole genome shotgun (WGS) entry which is preliminary data.</text>
</comment>
<evidence type="ECO:0000313" key="5">
    <source>
        <dbReference type="EMBL" id="HIX77555.1"/>
    </source>
</evidence>
<accession>A0A9D1XGF7</accession>
<proteinExistence type="predicted"/>
<keyword evidence="3" id="KW-0175">Coiled coil</keyword>
<reference evidence="5" key="1">
    <citation type="journal article" date="2021" name="PeerJ">
        <title>Extensive microbial diversity within the chicken gut microbiome revealed by metagenomics and culture.</title>
        <authorList>
            <person name="Gilroy R."/>
            <person name="Ravi A."/>
            <person name="Getino M."/>
            <person name="Pursley I."/>
            <person name="Horton D.L."/>
            <person name="Alikhan N.F."/>
            <person name="Baker D."/>
            <person name="Gharbi K."/>
            <person name="Hall N."/>
            <person name="Watson M."/>
            <person name="Adriaenssens E.M."/>
            <person name="Foster-Nyarko E."/>
            <person name="Jarju S."/>
            <person name="Secka A."/>
            <person name="Antonio M."/>
            <person name="Oren A."/>
            <person name="Chaudhuri R.R."/>
            <person name="La Ragione R."/>
            <person name="Hildebrand F."/>
            <person name="Pallen M.J."/>
        </authorList>
    </citation>
    <scope>NUCLEOTIDE SEQUENCE</scope>
    <source>
        <strain evidence="5">CHK183-1962</strain>
    </source>
</reference>
<dbReference type="AlphaFoldDB" id="A0A9D1XGF7"/>
<reference evidence="5" key="2">
    <citation type="submission" date="2021-04" db="EMBL/GenBank/DDBJ databases">
        <authorList>
            <person name="Gilroy R."/>
        </authorList>
    </citation>
    <scope>NUCLEOTIDE SEQUENCE</scope>
    <source>
        <strain evidence="5">CHK183-1962</strain>
    </source>
</reference>
<dbReference type="InterPro" id="IPR003439">
    <property type="entry name" value="ABC_transporter-like_ATP-bd"/>
</dbReference>
<dbReference type="SUPFAM" id="SSF52540">
    <property type="entry name" value="P-loop containing nucleoside triphosphate hydrolases"/>
    <property type="match status" value="2"/>
</dbReference>
<name>A0A9D1XGF7_9FIRM</name>
<dbReference type="PANTHER" id="PTHR42855:SF2">
    <property type="entry name" value="DRUG RESISTANCE ABC TRANSPORTER,ATP-BINDING PROTEIN"/>
    <property type="match status" value="1"/>
</dbReference>
<organism evidence="5 6">
    <name type="scientific">Candidatus Fusicatenibacter merdavium</name>
    <dbReference type="NCBI Taxonomy" id="2838600"/>
    <lineage>
        <taxon>Bacteria</taxon>
        <taxon>Bacillati</taxon>
        <taxon>Bacillota</taxon>
        <taxon>Clostridia</taxon>
        <taxon>Lachnospirales</taxon>
        <taxon>Lachnospiraceae</taxon>
        <taxon>Fusicatenibacter</taxon>
    </lineage>
</organism>
<dbReference type="InterPro" id="IPR051309">
    <property type="entry name" value="ABCF_ATPase"/>
</dbReference>
<keyword evidence="1" id="KW-0547">Nucleotide-binding</keyword>
<dbReference type="InterPro" id="IPR027417">
    <property type="entry name" value="P-loop_NTPase"/>
</dbReference>
<evidence type="ECO:0000313" key="6">
    <source>
        <dbReference type="Proteomes" id="UP000886890"/>
    </source>
</evidence>
<keyword evidence="2 5" id="KW-0067">ATP-binding</keyword>
<dbReference type="GO" id="GO:0016887">
    <property type="term" value="F:ATP hydrolysis activity"/>
    <property type="evidence" value="ECO:0007669"/>
    <property type="project" value="InterPro"/>
</dbReference>
<dbReference type="Gene3D" id="3.40.50.300">
    <property type="entry name" value="P-loop containing nucleotide triphosphate hydrolases"/>
    <property type="match status" value="2"/>
</dbReference>
<dbReference type="InterPro" id="IPR003593">
    <property type="entry name" value="AAA+_ATPase"/>
</dbReference>
<sequence length="514" mass="59665">MLQIQNLTITHKKDLRNLIEDFSFVLRPGDKTALIGEEGNGKSTLLKLLHDERLVEGYVSCSGHVIKNGMRSGYLAQEPGEDVTGCRVYEYFAENPLFYDWTPKELAQMGRNFGFSTEFFYSDQKISTLSGGEKVKLQLARVLLERPDFLLLDEPSNDVDLETLEWMETFIRGTELPVLFISHDEYLLERTANSVIHLEQTMRKTKPRWTVARVPYRQYMEERFRSLRRQEEQARSEKREYEKQQEKFRRIQQSVEYQQAAISRQNPSGGRLLKKKMHAVKAQERRFEKQWENRTEVPDTEDAIYLRLGRQIPMPRGKEVLDYKLDCLTVGDRVLARNIHLRIRGPEKICIIGKNGAGKTTLLKKIAKGLLERKDLHAAYMPQNYSELLPAEETPLAFLQTAGDKEELTRIRTWLGSMKFTADEMEHPIRELSGGQKAKLFFMKMSLEENDVLILDEPTRNFSPMSNPVIRQLLADYQGAILSISHDRKYIGEVCTKVYRLTEDGLQEVSDLPY</sequence>
<dbReference type="SMART" id="SM00382">
    <property type="entry name" value="AAA"/>
    <property type="match status" value="2"/>
</dbReference>
<dbReference type="Pfam" id="PF00005">
    <property type="entry name" value="ABC_tran"/>
    <property type="match status" value="2"/>
</dbReference>
<evidence type="ECO:0000256" key="2">
    <source>
        <dbReference type="ARBA" id="ARBA00022840"/>
    </source>
</evidence>